<dbReference type="AlphaFoldDB" id="A0A4V2S6H3"/>
<keyword evidence="1 3" id="KW-0238">DNA-binding</keyword>
<dbReference type="GO" id="GO:0006355">
    <property type="term" value="P:regulation of DNA-templated transcription"/>
    <property type="evidence" value="ECO:0007669"/>
    <property type="project" value="InterPro"/>
</dbReference>
<dbReference type="PANTHER" id="PTHR43214">
    <property type="entry name" value="TWO-COMPONENT RESPONSE REGULATOR"/>
    <property type="match status" value="1"/>
</dbReference>
<dbReference type="InterPro" id="IPR016032">
    <property type="entry name" value="Sig_transdc_resp-reg_C-effctor"/>
</dbReference>
<dbReference type="PRINTS" id="PR00038">
    <property type="entry name" value="HTHLUXR"/>
</dbReference>
<dbReference type="SUPFAM" id="SSF46894">
    <property type="entry name" value="C-terminal effector domain of the bipartite response regulators"/>
    <property type="match status" value="1"/>
</dbReference>
<organism evidence="3 4">
    <name type="scientific">Actinocrispum wychmicini</name>
    <dbReference type="NCBI Taxonomy" id="1213861"/>
    <lineage>
        <taxon>Bacteria</taxon>
        <taxon>Bacillati</taxon>
        <taxon>Actinomycetota</taxon>
        <taxon>Actinomycetes</taxon>
        <taxon>Pseudonocardiales</taxon>
        <taxon>Pseudonocardiaceae</taxon>
        <taxon>Actinocrispum</taxon>
    </lineage>
</organism>
<evidence type="ECO:0000256" key="1">
    <source>
        <dbReference type="ARBA" id="ARBA00023125"/>
    </source>
</evidence>
<dbReference type="OrthoDB" id="9808843at2"/>
<evidence type="ECO:0000313" key="3">
    <source>
        <dbReference type="EMBL" id="TCO56080.1"/>
    </source>
</evidence>
<evidence type="ECO:0000259" key="2">
    <source>
        <dbReference type="PROSITE" id="PS50043"/>
    </source>
</evidence>
<proteinExistence type="predicted"/>
<evidence type="ECO:0000313" key="4">
    <source>
        <dbReference type="Proteomes" id="UP000295680"/>
    </source>
</evidence>
<sequence>MTTSIAPADLGEVTVLVVGDPPQCLRTGHTTALHVVGRAAPGTEAVAAVGALRPDAVLLDAGTGIDLLRVLVNRFTNVPVVVTVPSGDRDTFLSAVRAGARGCLCRTACRDDLILALRVAQAGGVMFDARCGHWAVEHLTAADKPFPELTDRERDVLELVADGRATKAIARDLGLSVKTVRNYLSRIFAKLNLADRAQAAVYARRAGLGH</sequence>
<protein>
    <submittedName>
        <fullName evidence="3">DNA-binding NarL/FixJ family response regulator</fullName>
    </submittedName>
</protein>
<dbReference type="Proteomes" id="UP000295680">
    <property type="component" value="Unassembled WGS sequence"/>
</dbReference>
<dbReference type="PANTHER" id="PTHR43214:SF43">
    <property type="entry name" value="TWO-COMPONENT RESPONSE REGULATOR"/>
    <property type="match status" value="1"/>
</dbReference>
<dbReference type="GO" id="GO:0003677">
    <property type="term" value="F:DNA binding"/>
    <property type="evidence" value="ECO:0007669"/>
    <property type="project" value="UniProtKB-KW"/>
</dbReference>
<dbReference type="InterPro" id="IPR039420">
    <property type="entry name" value="WalR-like"/>
</dbReference>
<dbReference type="PROSITE" id="PS50043">
    <property type="entry name" value="HTH_LUXR_2"/>
    <property type="match status" value="1"/>
</dbReference>
<accession>A0A4V2S6H3</accession>
<feature type="domain" description="HTH luxR-type" evidence="2">
    <location>
        <begin position="142"/>
        <end position="207"/>
    </location>
</feature>
<name>A0A4V2S6H3_9PSEU</name>
<reference evidence="3 4" key="1">
    <citation type="submission" date="2019-03" db="EMBL/GenBank/DDBJ databases">
        <title>Genomic Encyclopedia of Type Strains, Phase IV (KMG-IV): sequencing the most valuable type-strain genomes for metagenomic binning, comparative biology and taxonomic classification.</title>
        <authorList>
            <person name="Goeker M."/>
        </authorList>
    </citation>
    <scope>NUCLEOTIDE SEQUENCE [LARGE SCALE GENOMIC DNA]</scope>
    <source>
        <strain evidence="3 4">DSM 45934</strain>
    </source>
</reference>
<dbReference type="InterPro" id="IPR011006">
    <property type="entry name" value="CheY-like_superfamily"/>
</dbReference>
<keyword evidence="4" id="KW-1185">Reference proteome</keyword>
<dbReference type="InterPro" id="IPR000792">
    <property type="entry name" value="Tscrpt_reg_LuxR_C"/>
</dbReference>
<dbReference type="EMBL" id="SLWS01000007">
    <property type="protein sequence ID" value="TCO56080.1"/>
    <property type="molecule type" value="Genomic_DNA"/>
</dbReference>
<dbReference type="Gene3D" id="3.40.50.2300">
    <property type="match status" value="1"/>
</dbReference>
<dbReference type="RefSeq" id="WP_132122385.1">
    <property type="nucleotide sequence ID" value="NZ_SLWS01000007.1"/>
</dbReference>
<dbReference type="PROSITE" id="PS00622">
    <property type="entry name" value="HTH_LUXR_1"/>
    <property type="match status" value="1"/>
</dbReference>
<comment type="caution">
    <text evidence="3">The sequence shown here is derived from an EMBL/GenBank/DDBJ whole genome shotgun (WGS) entry which is preliminary data.</text>
</comment>
<gene>
    <name evidence="3" type="ORF">EV192_107505</name>
</gene>
<dbReference type="SUPFAM" id="SSF52172">
    <property type="entry name" value="CheY-like"/>
    <property type="match status" value="1"/>
</dbReference>
<dbReference type="CDD" id="cd06170">
    <property type="entry name" value="LuxR_C_like"/>
    <property type="match status" value="1"/>
</dbReference>
<dbReference type="Pfam" id="PF00196">
    <property type="entry name" value="GerE"/>
    <property type="match status" value="1"/>
</dbReference>
<dbReference type="SMART" id="SM00421">
    <property type="entry name" value="HTH_LUXR"/>
    <property type="match status" value="1"/>
</dbReference>